<proteinExistence type="predicted"/>
<evidence type="ECO:0000259" key="2">
    <source>
        <dbReference type="Pfam" id="PF14846"/>
    </source>
</evidence>
<evidence type="ECO:0000313" key="3">
    <source>
        <dbReference type="EMBL" id="CAH0564553.1"/>
    </source>
</evidence>
<keyword evidence="4" id="KW-1185">Reference proteome</keyword>
<reference evidence="3" key="1">
    <citation type="submission" date="2021-12" db="EMBL/GenBank/DDBJ databases">
        <authorList>
            <person name="King R."/>
        </authorList>
    </citation>
    <scope>NUCLEOTIDE SEQUENCE</scope>
</reference>
<feature type="compositionally biased region" description="Polar residues" evidence="1">
    <location>
        <begin position="1"/>
        <end position="19"/>
    </location>
</feature>
<dbReference type="OrthoDB" id="6599787at2759"/>
<dbReference type="InterPro" id="IPR027831">
    <property type="entry name" value="DUF4485"/>
</dbReference>
<organism evidence="3 4">
    <name type="scientific">Brassicogethes aeneus</name>
    <name type="common">Rape pollen beetle</name>
    <name type="synonym">Meligethes aeneus</name>
    <dbReference type="NCBI Taxonomy" id="1431903"/>
    <lineage>
        <taxon>Eukaryota</taxon>
        <taxon>Metazoa</taxon>
        <taxon>Ecdysozoa</taxon>
        <taxon>Arthropoda</taxon>
        <taxon>Hexapoda</taxon>
        <taxon>Insecta</taxon>
        <taxon>Pterygota</taxon>
        <taxon>Neoptera</taxon>
        <taxon>Endopterygota</taxon>
        <taxon>Coleoptera</taxon>
        <taxon>Polyphaga</taxon>
        <taxon>Cucujiformia</taxon>
        <taxon>Nitidulidae</taxon>
        <taxon>Meligethinae</taxon>
        <taxon>Brassicogethes</taxon>
    </lineage>
</organism>
<evidence type="ECO:0000313" key="4">
    <source>
        <dbReference type="Proteomes" id="UP001154078"/>
    </source>
</evidence>
<dbReference type="Proteomes" id="UP001154078">
    <property type="component" value="Chromosome 9"/>
</dbReference>
<dbReference type="EMBL" id="OV121140">
    <property type="protein sequence ID" value="CAH0564553.1"/>
    <property type="molecule type" value="Genomic_DNA"/>
</dbReference>
<accession>A0A9P0FNF8</accession>
<gene>
    <name evidence="3" type="ORF">MELIAE_LOCUS13084</name>
</gene>
<dbReference type="Pfam" id="PF14846">
    <property type="entry name" value="DUF4485"/>
    <property type="match status" value="1"/>
</dbReference>
<feature type="domain" description="DUF4485" evidence="2">
    <location>
        <begin position="45"/>
        <end position="104"/>
    </location>
</feature>
<evidence type="ECO:0000256" key="1">
    <source>
        <dbReference type="SAM" id="MobiDB-lite"/>
    </source>
</evidence>
<protein>
    <recommendedName>
        <fullName evidence="2">DUF4485 domain-containing protein</fullName>
    </recommendedName>
</protein>
<sequence>MSKTAVGSSKTAVGSSKTAVGSIKDKDKDKGDKEKEKRGIVDIYDEEFFLNLKLAKNLINEMNSDTDKGICRKWLARLCHMKSSDPLVKKNRNEFFMYLLQMMKLYLDRQKTLPGEKSEDGGGKGCGCKKDYMCKWSPDKRTYIAMKPLPGKGALIYMAVAREPELGWEHQ</sequence>
<dbReference type="AlphaFoldDB" id="A0A9P0FNF8"/>
<feature type="compositionally biased region" description="Basic and acidic residues" evidence="1">
    <location>
        <begin position="23"/>
        <end position="36"/>
    </location>
</feature>
<feature type="region of interest" description="Disordered" evidence="1">
    <location>
        <begin position="1"/>
        <end position="36"/>
    </location>
</feature>
<name>A0A9P0FNF8_BRAAE</name>